<dbReference type="RefSeq" id="WP_143937308.1">
    <property type="nucleotide sequence ID" value="NZ_VKKG01000001.1"/>
</dbReference>
<dbReference type="Proteomes" id="UP000317638">
    <property type="component" value="Unassembled WGS sequence"/>
</dbReference>
<gene>
    <name evidence="1" type="ORF">FOJ82_05015</name>
</gene>
<evidence type="ECO:0000313" key="1">
    <source>
        <dbReference type="EMBL" id="TRY20224.1"/>
    </source>
</evidence>
<evidence type="ECO:0008006" key="3">
    <source>
        <dbReference type="Google" id="ProtNLM"/>
    </source>
</evidence>
<keyword evidence="2" id="KW-1185">Reference proteome</keyword>
<evidence type="ECO:0000313" key="2">
    <source>
        <dbReference type="Proteomes" id="UP000317638"/>
    </source>
</evidence>
<protein>
    <recommendedName>
        <fullName evidence="3">Ferritin-like domain-containing protein</fullName>
    </recommendedName>
</protein>
<dbReference type="EMBL" id="VKKG01000001">
    <property type="protein sequence ID" value="TRY20224.1"/>
    <property type="molecule type" value="Genomic_DNA"/>
</dbReference>
<accession>A0A553K694</accession>
<proteinExistence type="predicted"/>
<name>A0A553K694_9ACTN</name>
<organism evidence="1 2">
    <name type="scientific">Tessaracoccus rhinocerotis</name>
    <dbReference type="NCBI Taxonomy" id="1689449"/>
    <lineage>
        <taxon>Bacteria</taxon>
        <taxon>Bacillati</taxon>
        <taxon>Actinomycetota</taxon>
        <taxon>Actinomycetes</taxon>
        <taxon>Propionibacteriales</taxon>
        <taxon>Propionibacteriaceae</taxon>
        <taxon>Tessaracoccus</taxon>
    </lineage>
</organism>
<sequence>MSSVELDHDKYSAYLNQHLVAADAGVQAFSAAADTWADTEWEATFRQLHDELEDSHTKLKELIERLGYEISTVRNIVSGVAAVAGRLNPLNITRNKDGLMTQAEFDALAAAVRGQQMMWETLKVLSEIDDRLDADDCQAMIERCEDQRGRVLEANAATAKARFTVQPGK</sequence>
<dbReference type="OrthoDB" id="3733286at2"/>
<dbReference type="AlphaFoldDB" id="A0A553K694"/>
<comment type="caution">
    <text evidence="1">The sequence shown here is derived from an EMBL/GenBank/DDBJ whole genome shotgun (WGS) entry which is preliminary data.</text>
</comment>
<reference evidence="1 2" key="1">
    <citation type="submission" date="2019-07" db="EMBL/GenBank/DDBJ databases">
        <authorList>
            <person name="Zhou L.-Y."/>
        </authorList>
    </citation>
    <scope>NUCLEOTIDE SEQUENCE [LARGE SCALE GENOMIC DNA]</scope>
    <source>
        <strain evidence="1 2">YIM 101269</strain>
    </source>
</reference>